<dbReference type="PANTHER" id="PTHR37610">
    <property type="entry name" value="CCHC-TYPE DOMAIN-CONTAINING PROTEIN"/>
    <property type="match status" value="1"/>
</dbReference>
<proteinExistence type="predicted"/>
<evidence type="ECO:0000313" key="4">
    <source>
        <dbReference type="Proteomes" id="UP000595140"/>
    </source>
</evidence>
<dbReference type="InterPro" id="IPR029472">
    <property type="entry name" value="Copia-like_N"/>
</dbReference>
<dbReference type="Proteomes" id="UP000595140">
    <property type="component" value="Unassembled WGS sequence"/>
</dbReference>
<dbReference type="OrthoDB" id="5544992at2759"/>
<evidence type="ECO:0000259" key="2">
    <source>
        <dbReference type="Pfam" id="PF14244"/>
    </source>
</evidence>
<feature type="region of interest" description="Disordered" evidence="1">
    <location>
        <begin position="329"/>
        <end position="404"/>
    </location>
</feature>
<dbReference type="Pfam" id="PF14244">
    <property type="entry name" value="Retrotran_gag_3"/>
    <property type="match status" value="1"/>
</dbReference>
<gene>
    <name evidence="3" type="ORF">CCAM_LOCUS41316</name>
</gene>
<sequence>MANSGVPANSTIGPTNPLYLHLSDNPGMNLISKQFDGERFGSWKKSMSIALSAKNKLEFVKGNIVKPIGDPPQLSAWQRCNDMITSWILNALTKEIADSVLYANSVCEIWTELEERYGQSNGVKLYQLQKEMVSVAQAVEALLKYEQDQRLVQFIMGLNSDYNAIRGNILLMRPLPTVSQAYGLLIHEERQRGIQASSPLVSEHASLNVNSHNSFKPGSNIGGYKGRFDNKKLVICEHCKKPGHSANKCYRLVGFPKDFKLNKAKKIAAHTSTGEDSTGNEENITNQSTDTLFNQFIQFLNTVQVSNQGCRAADDPKTHAFSAHMEDSFFDSDNMSPSIPDDNLQPSSISTNPSHPSSISHSAIPNPNSNSINLPSPSHSSSGNVILGGNGASESADDDLPSDMTCASYLKLPLMTKSPN</sequence>
<evidence type="ECO:0000313" key="3">
    <source>
        <dbReference type="EMBL" id="VFQ99540.1"/>
    </source>
</evidence>
<dbReference type="PANTHER" id="PTHR37610:SF6">
    <property type="entry name" value="GAG-POLYPEPTIDE OF LTR COPIA-TYPE-RELATED"/>
    <property type="match status" value="1"/>
</dbReference>
<name>A0A484NEM0_9ASTE</name>
<dbReference type="AlphaFoldDB" id="A0A484NEM0"/>
<evidence type="ECO:0000256" key="1">
    <source>
        <dbReference type="SAM" id="MobiDB-lite"/>
    </source>
</evidence>
<keyword evidence="4" id="KW-1185">Reference proteome</keyword>
<reference evidence="3 4" key="1">
    <citation type="submission" date="2018-04" db="EMBL/GenBank/DDBJ databases">
        <authorList>
            <person name="Vogel A."/>
        </authorList>
    </citation>
    <scope>NUCLEOTIDE SEQUENCE [LARGE SCALE GENOMIC DNA]</scope>
</reference>
<dbReference type="EMBL" id="OOIL02006662">
    <property type="protein sequence ID" value="VFQ99540.1"/>
    <property type="molecule type" value="Genomic_DNA"/>
</dbReference>
<protein>
    <recommendedName>
        <fullName evidence="2">Retrotransposon Copia-like N-terminal domain-containing protein</fullName>
    </recommendedName>
</protein>
<accession>A0A484NEM0</accession>
<feature type="compositionally biased region" description="Low complexity" evidence="1">
    <location>
        <begin position="346"/>
        <end position="382"/>
    </location>
</feature>
<organism evidence="3 4">
    <name type="scientific">Cuscuta campestris</name>
    <dbReference type="NCBI Taxonomy" id="132261"/>
    <lineage>
        <taxon>Eukaryota</taxon>
        <taxon>Viridiplantae</taxon>
        <taxon>Streptophyta</taxon>
        <taxon>Embryophyta</taxon>
        <taxon>Tracheophyta</taxon>
        <taxon>Spermatophyta</taxon>
        <taxon>Magnoliopsida</taxon>
        <taxon>eudicotyledons</taxon>
        <taxon>Gunneridae</taxon>
        <taxon>Pentapetalae</taxon>
        <taxon>asterids</taxon>
        <taxon>lamiids</taxon>
        <taxon>Solanales</taxon>
        <taxon>Convolvulaceae</taxon>
        <taxon>Cuscuteae</taxon>
        <taxon>Cuscuta</taxon>
        <taxon>Cuscuta subgen. Grammica</taxon>
        <taxon>Cuscuta sect. Cleistogrammica</taxon>
    </lineage>
</organism>
<feature type="domain" description="Retrotransposon Copia-like N-terminal" evidence="2">
    <location>
        <begin position="21"/>
        <end position="67"/>
    </location>
</feature>